<accession>A0A1U9KJ79</accession>
<sequence>MGDGPLGWGATDRAQQNTPRQSGSPKFLVTLSSHALRHDLMKIAGTLHASCRGQSAPLAARLSHEFDMETRGKMLNLMGKIRHSLN</sequence>
<dbReference type="KEGG" id="aace:A0U92_14930"/>
<evidence type="ECO:0000313" key="3">
    <source>
        <dbReference type="Proteomes" id="UP000188937"/>
    </source>
</evidence>
<keyword evidence="3" id="KW-1185">Reference proteome</keyword>
<evidence type="ECO:0000313" key="2">
    <source>
        <dbReference type="EMBL" id="AQS85850.1"/>
    </source>
</evidence>
<gene>
    <name evidence="2" type="ORF">A0U92_14930</name>
</gene>
<dbReference type="AlphaFoldDB" id="A0A1U9KJ79"/>
<feature type="region of interest" description="Disordered" evidence="1">
    <location>
        <begin position="1"/>
        <end position="25"/>
    </location>
</feature>
<feature type="compositionally biased region" description="Polar residues" evidence="1">
    <location>
        <begin position="13"/>
        <end position="24"/>
    </location>
</feature>
<evidence type="ECO:0000256" key="1">
    <source>
        <dbReference type="SAM" id="MobiDB-lite"/>
    </source>
</evidence>
<organism evidence="2 3">
    <name type="scientific">Acetobacter aceti</name>
    <dbReference type="NCBI Taxonomy" id="435"/>
    <lineage>
        <taxon>Bacteria</taxon>
        <taxon>Pseudomonadati</taxon>
        <taxon>Pseudomonadota</taxon>
        <taxon>Alphaproteobacteria</taxon>
        <taxon>Acetobacterales</taxon>
        <taxon>Acetobacteraceae</taxon>
        <taxon>Acetobacter</taxon>
        <taxon>Acetobacter subgen. Acetobacter</taxon>
    </lineage>
</organism>
<proteinExistence type="predicted"/>
<reference evidence="2 3" key="1">
    <citation type="submission" date="2016-03" db="EMBL/GenBank/DDBJ databases">
        <title>Acetic acid bacteria sequencing.</title>
        <authorList>
            <person name="Brandt J."/>
            <person name="Jakob F."/>
            <person name="Vogel R.F."/>
        </authorList>
    </citation>
    <scope>NUCLEOTIDE SEQUENCE [LARGE SCALE GENOMIC DNA]</scope>
    <source>
        <strain evidence="2 3">TMW2.1153</strain>
    </source>
</reference>
<dbReference type="EMBL" id="CP014692">
    <property type="protein sequence ID" value="AQS85850.1"/>
    <property type="molecule type" value="Genomic_DNA"/>
</dbReference>
<protein>
    <submittedName>
        <fullName evidence="2">Uncharacterized protein</fullName>
    </submittedName>
</protein>
<name>A0A1U9KJ79_ACEAC</name>
<dbReference type="Proteomes" id="UP000188937">
    <property type="component" value="Chromosome"/>
</dbReference>
<dbReference type="STRING" id="435.A0U92_14930"/>